<dbReference type="AlphaFoldDB" id="A0A1H1R1Y9"/>
<reference evidence="2" key="1">
    <citation type="submission" date="2016-10" db="EMBL/GenBank/DDBJ databases">
        <authorList>
            <person name="Varghese N."/>
            <person name="Submissions S."/>
        </authorList>
    </citation>
    <scope>NUCLEOTIDE SEQUENCE [LARGE SCALE GENOMIC DNA]</scope>
    <source>
        <strain evidence="2">2SM5</strain>
    </source>
</reference>
<evidence type="ECO:0000313" key="2">
    <source>
        <dbReference type="Proteomes" id="UP000243426"/>
    </source>
</evidence>
<sequence length="41" mass="4746">MEYCPDGRRGDVNLIRNYLKARAVIGLQRHQNYVIADLILS</sequence>
<dbReference type="Proteomes" id="UP000243426">
    <property type="component" value="Chromosome I"/>
</dbReference>
<accession>A0A1H1R1Y9</accession>
<name>A0A1H1R1Y9_9GAMM</name>
<gene>
    <name evidence="1" type="ORF">SAMN05216198_1637</name>
</gene>
<organism evidence="1 2">
    <name type="scientific">Halopseudomonas litoralis</name>
    <dbReference type="NCBI Taxonomy" id="797277"/>
    <lineage>
        <taxon>Bacteria</taxon>
        <taxon>Pseudomonadati</taxon>
        <taxon>Pseudomonadota</taxon>
        <taxon>Gammaproteobacteria</taxon>
        <taxon>Pseudomonadales</taxon>
        <taxon>Pseudomonadaceae</taxon>
        <taxon>Halopseudomonas</taxon>
    </lineage>
</organism>
<evidence type="ECO:0000313" key="1">
    <source>
        <dbReference type="EMBL" id="SDS29767.1"/>
    </source>
</evidence>
<dbReference type="EMBL" id="LT629748">
    <property type="protein sequence ID" value="SDS29767.1"/>
    <property type="molecule type" value="Genomic_DNA"/>
</dbReference>
<keyword evidence="2" id="KW-1185">Reference proteome</keyword>
<proteinExistence type="predicted"/>
<protein>
    <submittedName>
        <fullName evidence="1">Uncharacterized protein</fullName>
    </submittedName>
</protein>